<gene>
    <name evidence="2" type="ORF">ACFPOF_29530</name>
</gene>
<sequence>MNGIHELDIRDRETAEAIWALQHPAYRAEAALIGVSDLPPLRDTVETLQSCGESFIGFESEAGELIGAVSCELDGTMWTICRLMVHPDHHRRGIGTKLVESLLAGRENSCWTVTAEVRNLPAISLYERFGFQGRDTFSPSPGVMLLRLVREPIHST</sequence>
<dbReference type="PROSITE" id="PS51186">
    <property type="entry name" value="GNAT"/>
    <property type="match status" value="1"/>
</dbReference>
<organism evidence="2 3">
    <name type="scientific">Cohnella soli</name>
    <dbReference type="NCBI Taxonomy" id="425005"/>
    <lineage>
        <taxon>Bacteria</taxon>
        <taxon>Bacillati</taxon>
        <taxon>Bacillota</taxon>
        <taxon>Bacilli</taxon>
        <taxon>Bacillales</taxon>
        <taxon>Paenibacillaceae</taxon>
        <taxon>Cohnella</taxon>
    </lineage>
</organism>
<reference evidence="3" key="1">
    <citation type="journal article" date="2019" name="Int. J. Syst. Evol. Microbiol.">
        <title>The Global Catalogue of Microorganisms (GCM) 10K type strain sequencing project: providing services to taxonomists for standard genome sequencing and annotation.</title>
        <authorList>
            <consortium name="The Broad Institute Genomics Platform"/>
            <consortium name="The Broad Institute Genome Sequencing Center for Infectious Disease"/>
            <person name="Wu L."/>
            <person name="Ma J."/>
        </authorList>
    </citation>
    <scope>NUCLEOTIDE SEQUENCE [LARGE SCALE GENOMIC DNA]</scope>
    <source>
        <strain evidence="3">CGMCC 1.18575</strain>
    </source>
</reference>
<evidence type="ECO:0000313" key="3">
    <source>
        <dbReference type="Proteomes" id="UP001596113"/>
    </source>
</evidence>
<keyword evidence="2" id="KW-0808">Transferase</keyword>
<dbReference type="PANTHER" id="PTHR43072">
    <property type="entry name" value="N-ACETYLTRANSFERASE"/>
    <property type="match status" value="1"/>
</dbReference>
<dbReference type="RefSeq" id="WP_378139064.1">
    <property type="nucleotide sequence ID" value="NZ_JBHSMI010000067.1"/>
</dbReference>
<evidence type="ECO:0000313" key="2">
    <source>
        <dbReference type="EMBL" id="MFC5406886.1"/>
    </source>
</evidence>
<dbReference type="InterPro" id="IPR016181">
    <property type="entry name" value="Acyl_CoA_acyltransferase"/>
</dbReference>
<dbReference type="EMBL" id="JBHSMI010000067">
    <property type="protein sequence ID" value="MFC5406886.1"/>
    <property type="molecule type" value="Genomic_DNA"/>
</dbReference>
<dbReference type="CDD" id="cd04301">
    <property type="entry name" value="NAT_SF"/>
    <property type="match status" value="1"/>
</dbReference>
<protein>
    <submittedName>
        <fullName evidence="2">GNAT family N-acetyltransferase</fullName>
        <ecNumber evidence="2">2.3.1.-</ecNumber>
    </submittedName>
</protein>
<dbReference type="PANTHER" id="PTHR43072:SF58">
    <property type="entry name" value="N-ACETYLTRANSFERASE DOMAIN-CONTAINING PROTEIN"/>
    <property type="match status" value="1"/>
</dbReference>
<dbReference type="InterPro" id="IPR000182">
    <property type="entry name" value="GNAT_dom"/>
</dbReference>
<dbReference type="Gene3D" id="3.40.630.30">
    <property type="match status" value="1"/>
</dbReference>
<dbReference type="Proteomes" id="UP001596113">
    <property type="component" value="Unassembled WGS sequence"/>
</dbReference>
<proteinExistence type="predicted"/>
<comment type="caution">
    <text evidence="2">The sequence shown here is derived from an EMBL/GenBank/DDBJ whole genome shotgun (WGS) entry which is preliminary data.</text>
</comment>
<accession>A0ABW0I034</accession>
<evidence type="ECO:0000259" key="1">
    <source>
        <dbReference type="PROSITE" id="PS51186"/>
    </source>
</evidence>
<dbReference type="Pfam" id="PF00583">
    <property type="entry name" value="Acetyltransf_1"/>
    <property type="match status" value="1"/>
</dbReference>
<dbReference type="GO" id="GO:0016746">
    <property type="term" value="F:acyltransferase activity"/>
    <property type="evidence" value="ECO:0007669"/>
    <property type="project" value="UniProtKB-KW"/>
</dbReference>
<feature type="domain" description="N-acetyltransferase" evidence="1">
    <location>
        <begin position="7"/>
        <end position="149"/>
    </location>
</feature>
<name>A0ABW0I034_9BACL</name>
<dbReference type="EC" id="2.3.1.-" evidence="2"/>
<keyword evidence="2" id="KW-0012">Acyltransferase</keyword>
<keyword evidence="3" id="KW-1185">Reference proteome</keyword>
<dbReference type="SUPFAM" id="SSF55729">
    <property type="entry name" value="Acyl-CoA N-acyltransferases (Nat)"/>
    <property type="match status" value="1"/>
</dbReference>